<evidence type="ECO:0000313" key="3">
    <source>
        <dbReference type="Proteomes" id="UP000238701"/>
    </source>
</evidence>
<reference evidence="3" key="1">
    <citation type="submission" date="2018-02" db="EMBL/GenBank/DDBJ databases">
        <authorList>
            <person name="Hausmann B."/>
        </authorList>
    </citation>
    <scope>NUCLEOTIDE SEQUENCE [LARGE SCALE GENOMIC DNA]</scope>
    <source>
        <strain evidence="3">Peat soil MAG SbA1</strain>
    </source>
</reference>
<feature type="chain" id="PRO_5015421848" description="DUF4157 domain-containing protein" evidence="1">
    <location>
        <begin position="26"/>
        <end position="526"/>
    </location>
</feature>
<protein>
    <recommendedName>
        <fullName evidence="4">DUF4157 domain-containing protein</fullName>
    </recommendedName>
</protein>
<sequence>MTICRNWRQLLVVSLLGLSPAIAFCQNDASSQSLGDVARKLRKDTTDEVRMTDADAKRLFESVDKIVDFAAEDTGMPKRAVVKRRMVSKADVEKYARGRLAKEEFTQRFAQGELSMKKLGFLPRDFNLPEFLVKSTGQGVAAYYDNETKTISLLNWVPFDRQEPILAHELTHALQDQNFDLRKWMQAPLKPAGKGPHDVDNDDGATARRAVVEGQAMVVYVDYVLAPLGRNLIDTPDLIYSMEEPAVKAVADSQMLHDAPMILRESGSFAYNEGLIFEGELLHKGGKEMAFAGAFARPPRNSHEILQPDAYINGEKLPPVGMPDLKKLLGGQYDVYDSGGMGQLDVRALLKQFGERRIADELSSSWQGGAYVTYHRTDKVVANSSPTTADLALLYVSRWKTPQAAERFARFYASAVSQRYNSATAEAAPACSGSNCPVSSAQVMTEEGPVLVEHWGDNSVIVSESFDASTAALVHRAVREETAGTRAQIFPQGEIGLRLYAMPAFRDFAERIGVEIEQAMMPSPAR</sequence>
<dbReference type="EMBL" id="OMOD01000079">
    <property type="protein sequence ID" value="SPF36899.1"/>
    <property type="molecule type" value="Genomic_DNA"/>
</dbReference>
<dbReference type="Proteomes" id="UP000238701">
    <property type="component" value="Unassembled WGS sequence"/>
</dbReference>
<dbReference type="OrthoDB" id="263516at2"/>
<feature type="signal peptide" evidence="1">
    <location>
        <begin position="1"/>
        <end position="25"/>
    </location>
</feature>
<evidence type="ECO:0008006" key="4">
    <source>
        <dbReference type="Google" id="ProtNLM"/>
    </source>
</evidence>
<organism evidence="2 3">
    <name type="scientific">Candidatus Sulfotelmatobacter kueseliae</name>
    <dbReference type="NCBI Taxonomy" id="2042962"/>
    <lineage>
        <taxon>Bacteria</taxon>
        <taxon>Pseudomonadati</taxon>
        <taxon>Acidobacteriota</taxon>
        <taxon>Terriglobia</taxon>
        <taxon>Terriglobales</taxon>
        <taxon>Candidatus Korobacteraceae</taxon>
        <taxon>Candidatus Sulfotelmatobacter</taxon>
    </lineage>
</organism>
<proteinExistence type="predicted"/>
<gene>
    <name evidence="2" type="ORF">SBA1_170024</name>
</gene>
<evidence type="ECO:0000313" key="2">
    <source>
        <dbReference type="EMBL" id="SPF36899.1"/>
    </source>
</evidence>
<name>A0A2U3KB70_9BACT</name>
<dbReference type="AlphaFoldDB" id="A0A2U3KB70"/>
<accession>A0A2U3KB70</accession>
<evidence type="ECO:0000256" key="1">
    <source>
        <dbReference type="SAM" id="SignalP"/>
    </source>
</evidence>
<keyword evidence="1" id="KW-0732">Signal</keyword>